<evidence type="ECO:0000256" key="1">
    <source>
        <dbReference type="SAM" id="MobiDB-lite"/>
    </source>
</evidence>
<dbReference type="EMBL" id="JAGTTL010000012">
    <property type="protein sequence ID" value="KAK6315414.1"/>
    <property type="molecule type" value="Genomic_DNA"/>
</dbReference>
<accession>A0AAN8LSM7</accession>
<keyword evidence="4" id="KW-1185">Reference proteome</keyword>
<organism evidence="3 4">
    <name type="scientific">Coregonus suidteri</name>
    <dbReference type="NCBI Taxonomy" id="861788"/>
    <lineage>
        <taxon>Eukaryota</taxon>
        <taxon>Metazoa</taxon>
        <taxon>Chordata</taxon>
        <taxon>Craniata</taxon>
        <taxon>Vertebrata</taxon>
        <taxon>Euteleostomi</taxon>
        <taxon>Actinopterygii</taxon>
        <taxon>Neopterygii</taxon>
        <taxon>Teleostei</taxon>
        <taxon>Protacanthopterygii</taxon>
        <taxon>Salmoniformes</taxon>
        <taxon>Salmonidae</taxon>
        <taxon>Coregoninae</taxon>
        <taxon>Coregonus</taxon>
    </lineage>
</organism>
<comment type="caution">
    <text evidence="3">The sequence shown here is derived from an EMBL/GenBank/DDBJ whole genome shotgun (WGS) entry which is preliminary data.</text>
</comment>
<evidence type="ECO:0000256" key="2">
    <source>
        <dbReference type="SAM" id="Phobius"/>
    </source>
</evidence>
<evidence type="ECO:0000313" key="4">
    <source>
        <dbReference type="Proteomes" id="UP001356427"/>
    </source>
</evidence>
<name>A0AAN8LSM7_9TELE</name>
<reference evidence="3 4" key="1">
    <citation type="submission" date="2021-04" db="EMBL/GenBank/DDBJ databases">
        <authorList>
            <person name="De Guttry C."/>
            <person name="Zahm M."/>
            <person name="Klopp C."/>
            <person name="Cabau C."/>
            <person name="Louis A."/>
            <person name="Berthelot C."/>
            <person name="Parey E."/>
            <person name="Roest Crollius H."/>
            <person name="Montfort J."/>
            <person name="Robinson-Rechavi M."/>
            <person name="Bucao C."/>
            <person name="Bouchez O."/>
            <person name="Gislard M."/>
            <person name="Lluch J."/>
            <person name="Milhes M."/>
            <person name="Lampietro C."/>
            <person name="Lopez Roques C."/>
            <person name="Donnadieu C."/>
            <person name="Braasch I."/>
            <person name="Desvignes T."/>
            <person name="Postlethwait J."/>
            <person name="Bobe J."/>
            <person name="Wedekind C."/>
            <person name="Guiguen Y."/>
        </authorList>
    </citation>
    <scope>NUCLEOTIDE SEQUENCE [LARGE SCALE GENOMIC DNA]</scope>
    <source>
        <strain evidence="3">Cs_M1</strain>
        <tissue evidence="3">Blood</tissue>
    </source>
</reference>
<feature type="transmembrane region" description="Helical" evidence="2">
    <location>
        <begin position="77"/>
        <end position="98"/>
    </location>
</feature>
<proteinExistence type="predicted"/>
<keyword evidence="2" id="KW-0812">Transmembrane</keyword>
<evidence type="ECO:0000313" key="3">
    <source>
        <dbReference type="EMBL" id="KAK6315414.1"/>
    </source>
</evidence>
<dbReference type="Proteomes" id="UP001356427">
    <property type="component" value="Unassembled WGS sequence"/>
</dbReference>
<keyword evidence="2" id="KW-0472">Membrane</keyword>
<protein>
    <submittedName>
        <fullName evidence="3">Uncharacterized protein</fullName>
    </submittedName>
</protein>
<feature type="region of interest" description="Disordered" evidence="1">
    <location>
        <begin position="31"/>
        <end position="63"/>
    </location>
</feature>
<keyword evidence="2" id="KW-1133">Transmembrane helix</keyword>
<gene>
    <name evidence="3" type="ORF">J4Q44_G00149430</name>
</gene>
<sequence length="139" mass="15888">MMRKKLTATSFSPIIQVVFVMIKKFRNGKEQTSEKEKQCATSPLEKGVPLLNDGSDRTSNRKKKTVSSQALQMALRLWLPALLTLPVLAALPVLQSLLSRNNIKKDGKQANCNWSVFFRDLGDLNYPWSCKLYQRVWNM</sequence>
<dbReference type="AlphaFoldDB" id="A0AAN8LSM7"/>